<keyword evidence="3" id="KW-1185">Reference proteome</keyword>
<dbReference type="Pfam" id="PF12705">
    <property type="entry name" value="PDDEXK_1"/>
    <property type="match status" value="1"/>
</dbReference>
<gene>
    <name evidence="2" type="ORF">DBT_1372</name>
</gene>
<dbReference type="STRING" id="1156395.DBT_1372"/>
<feature type="domain" description="PD-(D/E)XK endonuclease-like" evidence="1">
    <location>
        <begin position="638"/>
        <end position="927"/>
    </location>
</feature>
<evidence type="ECO:0000259" key="1">
    <source>
        <dbReference type="Pfam" id="PF12705"/>
    </source>
</evidence>
<dbReference type="InterPro" id="IPR038726">
    <property type="entry name" value="PDDEXK_AddAB-type"/>
</dbReference>
<dbReference type="InterPro" id="IPR011604">
    <property type="entry name" value="PDDEXK-like_dom_sf"/>
</dbReference>
<accession>A0A1B9F5N8</accession>
<sequence length="929" mass="108754">MNDLLKKNEPWVTTVLLPNRRAGLFLKHYLSKRVHGPFLLPRILTLEEWIKEIYLNHTDSPKEFIDEYDQAWIIFEAYKSLVEKNGARPPLWDDFFPWAMRIQRLFEELDLELTDPKNIEYPPTETLSRVAISILERLGDLYGIFHNLLEERGLITYSRLFYEVARTPSSFLQHENPENFLIVGFYALTNAEDQVFRWLFDNGARIYWHSETDPLPELYRRWKENWKVAINEVECDSCKEESPTLSFFEAHDLHAELKELKKGLSKIDDFEPDRCAVVPLLNTSLIPLLHHLPDVPVNLTMGYPLNLTGPYTFIKLLMNIVSGLVESKFHLKDLIEFLRGPYTDYPGLVDALREYGAPFVTKEELIQIANRLGIKKEILLLIEEILIPFETARSTKDLCLALNGVISYLKSRLLPDENDENIESNSSDLLKLDLSVLMVLEENVLPILENGFFSHVPMTTRGLFRFFEDISSSIRIPFEGEPLSGIQVMGLLETRLINFEEIFFIDVNEGVFPGSEEVDPILPYGMRIVLGLPDRYREELILKYHFERLIKGSKVTHLMWQYQTNKASNNELEAKKVRSRFIEKLIWEIEKKEAKPLSPNERVKFSRVDLPLNGIFSEAALKKDEEHLRVLRTRLGKISPTALELYLTCPKKFYFEKILGLSPGKVPEEIDHGAIGTAVHKALERYYRELTVSKAYIKKDELDIDRLFLFFKEILQGEEFFQHLSSERRYLVFKGAYFRLKKFIECQPNYTEIQALEKVLKKRLSIYDDFSIELFGIADRIDKRDQHFLILDYKTGYVEEINGLKLMNFNPSALEATFNEDSLLEFREQIGHIQLPFYNYLFCTEKQGDFKQVWHHTTAAYVDLRKTGKEQFLIKPDKLGEEWGEWLKADFIEGIKFLIKHILHSPYWYPATDPLSCRWCDYRDGCKHS</sequence>
<dbReference type="PATRIC" id="fig|1156395.6.peg.1385"/>
<dbReference type="AlphaFoldDB" id="A0A1B9F5N8"/>
<name>A0A1B9F5N8_9BACT</name>
<evidence type="ECO:0000313" key="3">
    <source>
        <dbReference type="Proteomes" id="UP000093080"/>
    </source>
</evidence>
<dbReference type="Proteomes" id="UP000093080">
    <property type="component" value="Unassembled WGS sequence"/>
</dbReference>
<dbReference type="EMBL" id="MAGO01000006">
    <property type="protein sequence ID" value="OCC15249.1"/>
    <property type="molecule type" value="Genomic_DNA"/>
</dbReference>
<dbReference type="Gene3D" id="3.90.320.10">
    <property type="match status" value="1"/>
</dbReference>
<dbReference type="InterPro" id="IPR027417">
    <property type="entry name" value="P-loop_NTPase"/>
</dbReference>
<comment type="caution">
    <text evidence="2">The sequence shown here is derived from an EMBL/GenBank/DDBJ whole genome shotgun (WGS) entry which is preliminary data.</text>
</comment>
<evidence type="ECO:0000313" key="2">
    <source>
        <dbReference type="EMBL" id="OCC15249.1"/>
    </source>
</evidence>
<organism evidence="2 3">
    <name type="scientific">Dissulfuribacter thermophilus</name>
    <dbReference type="NCBI Taxonomy" id="1156395"/>
    <lineage>
        <taxon>Bacteria</taxon>
        <taxon>Pseudomonadati</taxon>
        <taxon>Thermodesulfobacteriota</taxon>
        <taxon>Dissulfuribacteria</taxon>
        <taxon>Dissulfuribacterales</taxon>
        <taxon>Dissulfuribacteraceae</taxon>
        <taxon>Dissulfuribacter</taxon>
    </lineage>
</organism>
<dbReference type="SUPFAM" id="SSF52540">
    <property type="entry name" value="P-loop containing nucleoside triphosphate hydrolases"/>
    <property type="match status" value="1"/>
</dbReference>
<protein>
    <recommendedName>
        <fullName evidence="1">PD-(D/E)XK endonuclease-like domain-containing protein</fullName>
    </recommendedName>
</protein>
<reference evidence="2 3" key="1">
    <citation type="submission" date="2016-06" db="EMBL/GenBank/DDBJ databases">
        <title>Respiratory ammonification of nitrate coupled to the oxidation of elemental sulfur in deep-sea autotrophic thermophilic bacteria.</title>
        <authorList>
            <person name="Slobodkina G.B."/>
            <person name="Mardanov A.V."/>
            <person name="Ravin N.V."/>
            <person name="Frolova A.A."/>
            <person name="Viryasiv M.B."/>
            <person name="Chernyh N.A."/>
            <person name="Bonch-Osmolovskaya E.A."/>
            <person name="Slobodkin A.I."/>
        </authorList>
    </citation>
    <scope>NUCLEOTIDE SEQUENCE [LARGE SCALE GENOMIC DNA]</scope>
    <source>
        <strain evidence="2 3">S69</strain>
    </source>
</reference>
<proteinExistence type="predicted"/>